<feature type="compositionally biased region" description="Basic and acidic residues" evidence="1">
    <location>
        <begin position="48"/>
        <end position="60"/>
    </location>
</feature>
<dbReference type="Proteomes" id="UP000075881">
    <property type="component" value="Unassembled WGS sequence"/>
</dbReference>
<protein>
    <submittedName>
        <fullName evidence="2">Uncharacterized protein</fullName>
    </submittedName>
</protein>
<name>A0A182JVF2_9DIPT</name>
<proteinExistence type="predicted"/>
<dbReference type="STRING" id="43041.A0A182JVF2"/>
<reference evidence="2" key="2">
    <citation type="submission" date="2020-05" db="UniProtKB">
        <authorList>
            <consortium name="EnsemblMetazoa"/>
        </authorList>
    </citation>
    <scope>IDENTIFICATION</scope>
    <source>
        <strain evidence="2">ACHKN1017</strain>
    </source>
</reference>
<feature type="region of interest" description="Disordered" evidence="1">
    <location>
        <begin position="1"/>
        <end position="128"/>
    </location>
</feature>
<evidence type="ECO:0000256" key="1">
    <source>
        <dbReference type="SAM" id="MobiDB-lite"/>
    </source>
</evidence>
<sequence>MYPPDESQLEEIEPPAPISQRRRAGNDSKRTPPPRRRRPFLPLQTKKNRWEESIDSREAVEESEIATQEAFRRRPFEDTKPTGELRDNLRHGSTEPRAPFRRPAEPVEPYPYDGTYRAPPRNPIEPPGFVPSQKLPQYPYVQERIPPRIVPQEQFYALVPELEAPKQTPAPESTTKASPYSDRLTAFLNRRNINRNDPYTVVRVKATTPSTTITTIREPVTPPSIESLFTFGANPVSYAIPTTSKPSPGLVRNGWDGYDFSFIRKALESKKRLQRERRSWGVKLR</sequence>
<accession>A0A182JVF2</accession>
<feature type="compositionally biased region" description="Basic and acidic residues" evidence="1">
    <location>
        <begin position="70"/>
        <end position="94"/>
    </location>
</feature>
<evidence type="ECO:0000313" key="3">
    <source>
        <dbReference type="Proteomes" id="UP000075881"/>
    </source>
</evidence>
<dbReference type="VEuPathDB" id="VectorBase:ACHR002484"/>
<dbReference type="EnsemblMetazoa" id="ACHR002484-RA">
    <property type="protein sequence ID" value="ACHR002484-PA"/>
    <property type="gene ID" value="ACHR002484"/>
</dbReference>
<organism evidence="2 3">
    <name type="scientific">Anopheles christyi</name>
    <dbReference type="NCBI Taxonomy" id="43041"/>
    <lineage>
        <taxon>Eukaryota</taxon>
        <taxon>Metazoa</taxon>
        <taxon>Ecdysozoa</taxon>
        <taxon>Arthropoda</taxon>
        <taxon>Hexapoda</taxon>
        <taxon>Insecta</taxon>
        <taxon>Pterygota</taxon>
        <taxon>Neoptera</taxon>
        <taxon>Endopterygota</taxon>
        <taxon>Diptera</taxon>
        <taxon>Nematocera</taxon>
        <taxon>Culicoidea</taxon>
        <taxon>Culicidae</taxon>
        <taxon>Anophelinae</taxon>
        <taxon>Anopheles</taxon>
    </lineage>
</organism>
<keyword evidence="3" id="KW-1185">Reference proteome</keyword>
<reference evidence="3" key="1">
    <citation type="submission" date="2013-03" db="EMBL/GenBank/DDBJ databases">
        <title>The Genome Sequence of Anopheles christyi ACHKN1017.</title>
        <authorList>
            <consortium name="The Broad Institute Genomics Platform"/>
            <person name="Neafsey D.E."/>
            <person name="Besansky N."/>
            <person name="Walker B."/>
            <person name="Young S.K."/>
            <person name="Zeng Q."/>
            <person name="Gargeya S."/>
            <person name="Fitzgerald M."/>
            <person name="Haas B."/>
            <person name="Abouelleil A."/>
            <person name="Allen A.W."/>
            <person name="Alvarado L."/>
            <person name="Arachchi H.M."/>
            <person name="Berlin A.M."/>
            <person name="Chapman S.B."/>
            <person name="Gainer-Dewar J."/>
            <person name="Goldberg J."/>
            <person name="Griggs A."/>
            <person name="Gujja S."/>
            <person name="Hansen M."/>
            <person name="Howarth C."/>
            <person name="Imamovic A."/>
            <person name="Ireland A."/>
            <person name="Larimer J."/>
            <person name="McCowan C."/>
            <person name="Murphy C."/>
            <person name="Pearson M."/>
            <person name="Poon T.W."/>
            <person name="Priest M."/>
            <person name="Roberts A."/>
            <person name="Saif S."/>
            <person name="Shea T."/>
            <person name="Sisk P."/>
            <person name="Sykes S."/>
            <person name="Wortman J."/>
            <person name="Nusbaum C."/>
            <person name="Birren B."/>
        </authorList>
    </citation>
    <scope>NUCLEOTIDE SEQUENCE [LARGE SCALE GENOMIC DNA]</scope>
    <source>
        <strain evidence="3">ACHKN1017</strain>
    </source>
</reference>
<dbReference type="AlphaFoldDB" id="A0A182JVF2"/>
<evidence type="ECO:0000313" key="2">
    <source>
        <dbReference type="EnsemblMetazoa" id="ACHR002484-PA"/>
    </source>
</evidence>